<keyword evidence="1" id="KW-0540">Nuclease</keyword>
<proteinExistence type="predicted"/>
<dbReference type="EMBL" id="AP013545">
    <property type="protein sequence ID" value="BAQ94317.1"/>
    <property type="molecule type" value="Genomic_DNA"/>
</dbReference>
<dbReference type="SMART" id="SM00475">
    <property type="entry name" value="53EXOc"/>
    <property type="match status" value="1"/>
</dbReference>
<dbReference type="GO" id="GO:0003677">
    <property type="term" value="F:DNA binding"/>
    <property type="evidence" value="ECO:0007669"/>
    <property type="project" value="InterPro"/>
</dbReference>
<organism evidence="4 5">
    <name type="scientific">uncultured phage MedDCM-OCT-S46-C10</name>
    <dbReference type="NCBI Taxonomy" id="2741074"/>
    <lineage>
        <taxon>Viruses</taxon>
        <taxon>Duplodnaviria</taxon>
        <taxon>Heunggongvirae</taxon>
        <taxon>Uroviricota</taxon>
        <taxon>Caudoviricetes</taxon>
        <taxon>Autographivirales</taxon>
        <taxon>Foussvirus</taxon>
        <taxon>Foussvirus S46C10</taxon>
    </lineage>
</organism>
<dbReference type="Proteomes" id="UP000504935">
    <property type="component" value="Segment"/>
</dbReference>
<keyword evidence="4" id="KW-0269">Exonuclease</keyword>
<name>A0A6S4PCY7_9CAUD</name>
<dbReference type="RefSeq" id="YP_009777859.1">
    <property type="nucleotide sequence ID" value="NC_047705.1"/>
</dbReference>
<dbReference type="InterPro" id="IPR038969">
    <property type="entry name" value="FEN"/>
</dbReference>
<dbReference type="InterPro" id="IPR002421">
    <property type="entry name" value="5-3_exonuclease"/>
</dbReference>
<evidence type="ECO:0000259" key="3">
    <source>
        <dbReference type="SMART" id="SM00475"/>
    </source>
</evidence>
<keyword evidence="2" id="KW-0378">Hydrolase</keyword>
<evidence type="ECO:0000256" key="2">
    <source>
        <dbReference type="ARBA" id="ARBA00022801"/>
    </source>
</evidence>
<sequence>MKKTIIVDGDIVAYKSAIQSEVDTHWGDGFWTLHAEETQGKYLVASEIEDLKEKLGADKVIVALTDKNNFRKDVLPTYKDNRKQKRKPILLSPLRKFLIDEYQAIIYPNLEADDVMGILATKPSKGERKIICSIDKDLRQIPGHLYNGESLTKNTKKHCDWWHMVQTLTGDSVDGFSGCPSVGKVTAQKILSDKNMPLKKMWELVVKTYEKHGLFEHDAFQQARVAKILRHGDYNLKTGEVTQWQI</sequence>
<dbReference type="SUPFAM" id="SSF88723">
    <property type="entry name" value="PIN domain-like"/>
    <property type="match status" value="1"/>
</dbReference>
<dbReference type="GO" id="GO:0033567">
    <property type="term" value="P:DNA replication, Okazaki fragment processing"/>
    <property type="evidence" value="ECO:0007669"/>
    <property type="project" value="InterPro"/>
</dbReference>
<accession>A0A6S4PCY7</accession>
<evidence type="ECO:0000313" key="4">
    <source>
        <dbReference type="EMBL" id="BAQ94317.1"/>
    </source>
</evidence>
<reference evidence="4 5" key="1">
    <citation type="journal article" date="2013" name="PLoS Genet.">
        <title>Expanding the Marine Virosphere Using Metagenomics.</title>
        <authorList>
            <person name="Mizuno C.M."/>
            <person name="Rodriguez-Valera F."/>
            <person name="Kimes N.E."/>
            <person name="Ghai R."/>
        </authorList>
    </citation>
    <scope>NUCLEOTIDE SEQUENCE [LARGE SCALE GENOMIC DNA]</scope>
    <source>
        <strain evidence="4">UvMED-CGR-U-MedDCM-OCT-S46-C10</strain>
    </source>
</reference>
<dbReference type="PANTHER" id="PTHR42646">
    <property type="entry name" value="FLAP ENDONUCLEASE XNI"/>
    <property type="match status" value="1"/>
</dbReference>
<dbReference type="SUPFAM" id="SSF47807">
    <property type="entry name" value="5' to 3' exonuclease, C-terminal subdomain"/>
    <property type="match status" value="1"/>
</dbReference>
<dbReference type="GeneID" id="55412435"/>
<evidence type="ECO:0000313" key="5">
    <source>
        <dbReference type="Proteomes" id="UP000504935"/>
    </source>
</evidence>
<dbReference type="KEGG" id="vg:55412435"/>
<protein>
    <submittedName>
        <fullName evidence="4">Exonuclease</fullName>
    </submittedName>
</protein>
<dbReference type="InterPro" id="IPR020046">
    <property type="entry name" value="5-3_exonucl_a-hlix_arch_N"/>
</dbReference>
<dbReference type="InterPro" id="IPR036279">
    <property type="entry name" value="5-3_exonuclease_C_sf"/>
</dbReference>
<keyword evidence="5" id="KW-1185">Reference proteome</keyword>
<dbReference type="Pfam" id="PF02739">
    <property type="entry name" value="5_3_exonuc_N"/>
    <property type="match status" value="1"/>
</dbReference>
<dbReference type="GO" id="GO:0008409">
    <property type="term" value="F:5'-3' exonuclease activity"/>
    <property type="evidence" value="ECO:0007669"/>
    <property type="project" value="InterPro"/>
</dbReference>
<dbReference type="Gene3D" id="3.40.50.1010">
    <property type="entry name" value="5'-nuclease"/>
    <property type="match status" value="1"/>
</dbReference>
<dbReference type="Gene3D" id="1.10.150.20">
    <property type="entry name" value="5' to 3' exonuclease, C-terminal subdomain"/>
    <property type="match status" value="1"/>
</dbReference>
<dbReference type="PANTHER" id="PTHR42646:SF2">
    <property type="entry name" value="5'-3' EXONUCLEASE FAMILY PROTEIN"/>
    <property type="match status" value="1"/>
</dbReference>
<feature type="domain" description="5'-3' exonuclease" evidence="3">
    <location>
        <begin position="2"/>
        <end position="245"/>
    </location>
</feature>
<dbReference type="GO" id="GO:0017108">
    <property type="term" value="F:5'-flap endonuclease activity"/>
    <property type="evidence" value="ECO:0007669"/>
    <property type="project" value="InterPro"/>
</dbReference>
<dbReference type="InterPro" id="IPR029060">
    <property type="entry name" value="PIN-like_dom_sf"/>
</dbReference>
<evidence type="ECO:0000256" key="1">
    <source>
        <dbReference type="ARBA" id="ARBA00022722"/>
    </source>
</evidence>